<name>A0A2U3K9S9_9FIRM</name>
<proteinExistence type="predicted"/>
<dbReference type="OrthoDB" id="9784101at2"/>
<dbReference type="GO" id="GO:0032259">
    <property type="term" value="P:methylation"/>
    <property type="evidence" value="ECO:0007669"/>
    <property type="project" value="UniProtKB-KW"/>
</dbReference>
<evidence type="ECO:0000313" key="2">
    <source>
        <dbReference type="EMBL" id="SPF36415.1"/>
    </source>
</evidence>
<keyword evidence="2" id="KW-0830">Ubiquinone</keyword>
<protein>
    <submittedName>
        <fullName evidence="2">Methylase involved in ubiquinone/menaquinone biosynthesis</fullName>
    </submittedName>
</protein>
<dbReference type="InterPro" id="IPR013216">
    <property type="entry name" value="Methyltransf_11"/>
</dbReference>
<dbReference type="InterPro" id="IPR029063">
    <property type="entry name" value="SAM-dependent_MTases_sf"/>
</dbReference>
<dbReference type="AlphaFoldDB" id="A0A2U3K9S9"/>
<dbReference type="CDD" id="cd02440">
    <property type="entry name" value="AdoMet_MTases"/>
    <property type="match status" value="1"/>
</dbReference>
<sequence length="191" mass="21416">MAHKFNPANKNKLDDQWRRQNLPPILTLEKLGLIPGDTMADLGCGIGYFTIPAAEIVKATNNVFALDTSEEMLAEVEKRAILADVSNIIVVKTGEYNLMLPDESVSFALMVNVLHEIEDKEQFLQEARRLLKFAGKIAVVDWEKKPTEVGPPLDHRISFDEVKDMLEITGYKLIKDMPLAGVFYGMVAVKK</sequence>
<accession>A0A2U3K9S9</accession>
<dbReference type="PANTHER" id="PTHR43591:SF24">
    <property type="entry name" value="2-METHOXY-6-POLYPRENYL-1,4-BENZOQUINOL METHYLASE, MITOCHONDRIAL"/>
    <property type="match status" value="1"/>
</dbReference>
<keyword evidence="2" id="KW-0489">Methyltransferase</keyword>
<dbReference type="EMBL" id="OMOF01000070">
    <property type="protein sequence ID" value="SPF36415.1"/>
    <property type="molecule type" value="Genomic_DNA"/>
</dbReference>
<organism evidence="2 3">
    <name type="scientific">Candidatus Desulfosporosinus infrequens</name>
    <dbReference type="NCBI Taxonomy" id="2043169"/>
    <lineage>
        <taxon>Bacteria</taxon>
        <taxon>Bacillati</taxon>
        <taxon>Bacillota</taxon>
        <taxon>Clostridia</taxon>
        <taxon>Eubacteriales</taxon>
        <taxon>Desulfitobacteriaceae</taxon>
        <taxon>Desulfosporosinus</taxon>
    </lineage>
</organism>
<feature type="domain" description="Methyltransferase type 11" evidence="1">
    <location>
        <begin position="41"/>
        <end position="138"/>
    </location>
</feature>
<evidence type="ECO:0000313" key="3">
    <source>
        <dbReference type="Proteomes" id="UP000238916"/>
    </source>
</evidence>
<gene>
    <name evidence="2" type="ORF">SBF1_1610010</name>
</gene>
<keyword evidence="2" id="KW-0808">Transferase</keyword>
<reference evidence="3" key="1">
    <citation type="submission" date="2018-02" db="EMBL/GenBank/DDBJ databases">
        <authorList>
            <person name="Hausmann B."/>
        </authorList>
    </citation>
    <scope>NUCLEOTIDE SEQUENCE [LARGE SCALE GENOMIC DNA]</scope>
    <source>
        <strain evidence="3">Peat soil MAG SbF1</strain>
    </source>
</reference>
<evidence type="ECO:0000259" key="1">
    <source>
        <dbReference type="Pfam" id="PF08241"/>
    </source>
</evidence>
<dbReference type="Gene3D" id="3.40.50.150">
    <property type="entry name" value="Vaccinia Virus protein VP39"/>
    <property type="match status" value="1"/>
</dbReference>
<dbReference type="Proteomes" id="UP000238916">
    <property type="component" value="Unassembled WGS sequence"/>
</dbReference>
<dbReference type="PANTHER" id="PTHR43591">
    <property type="entry name" value="METHYLTRANSFERASE"/>
    <property type="match status" value="1"/>
</dbReference>
<dbReference type="Pfam" id="PF08241">
    <property type="entry name" value="Methyltransf_11"/>
    <property type="match status" value="1"/>
</dbReference>
<dbReference type="GO" id="GO:0008757">
    <property type="term" value="F:S-adenosylmethionine-dependent methyltransferase activity"/>
    <property type="evidence" value="ECO:0007669"/>
    <property type="project" value="InterPro"/>
</dbReference>
<dbReference type="SUPFAM" id="SSF53335">
    <property type="entry name" value="S-adenosyl-L-methionine-dependent methyltransferases"/>
    <property type="match status" value="1"/>
</dbReference>